<dbReference type="AlphaFoldDB" id="A0A0M3HHV4"/>
<evidence type="ECO:0000313" key="3">
    <source>
        <dbReference type="WBParaSite" id="ALUE_0000109901-mRNA-1"/>
    </source>
</evidence>
<dbReference type="WBParaSite" id="ALUE_0000109901-mRNA-1">
    <property type="protein sequence ID" value="ALUE_0000109901-mRNA-1"/>
    <property type="gene ID" value="ALUE_0000109901"/>
</dbReference>
<name>A0A0M3HHV4_ASCLU</name>
<keyword evidence="1" id="KW-0175">Coiled coil</keyword>
<dbReference type="Proteomes" id="UP000036681">
    <property type="component" value="Unplaced"/>
</dbReference>
<sequence length="117" mass="13291">MEFVSVNSHIRRLEEELADAKATCATFETDLENALNRLHTVEEQFTAAQVENNKLHAEIDTLNRQIDVLKNTNAANESEIERLKKKVVQLTAINKEQTEELDNLRSEASSSLFMSSE</sequence>
<protein>
    <submittedName>
        <fullName evidence="3">NUDE domain-containing protein</fullName>
    </submittedName>
</protein>
<organism evidence="2 3">
    <name type="scientific">Ascaris lumbricoides</name>
    <name type="common">Giant roundworm</name>
    <dbReference type="NCBI Taxonomy" id="6252"/>
    <lineage>
        <taxon>Eukaryota</taxon>
        <taxon>Metazoa</taxon>
        <taxon>Ecdysozoa</taxon>
        <taxon>Nematoda</taxon>
        <taxon>Chromadorea</taxon>
        <taxon>Rhabditida</taxon>
        <taxon>Spirurina</taxon>
        <taxon>Ascaridomorpha</taxon>
        <taxon>Ascaridoidea</taxon>
        <taxon>Ascarididae</taxon>
        <taxon>Ascaris</taxon>
    </lineage>
</organism>
<dbReference type="SUPFAM" id="SSF57997">
    <property type="entry name" value="Tropomyosin"/>
    <property type="match status" value="1"/>
</dbReference>
<proteinExistence type="predicted"/>
<dbReference type="Gene3D" id="1.10.287.1490">
    <property type="match status" value="1"/>
</dbReference>
<evidence type="ECO:0000256" key="1">
    <source>
        <dbReference type="SAM" id="Coils"/>
    </source>
</evidence>
<evidence type="ECO:0000313" key="2">
    <source>
        <dbReference type="Proteomes" id="UP000036681"/>
    </source>
</evidence>
<keyword evidence="2" id="KW-1185">Reference proteome</keyword>
<reference evidence="3" key="1">
    <citation type="submission" date="2017-02" db="UniProtKB">
        <authorList>
            <consortium name="WormBaseParasite"/>
        </authorList>
    </citation>
    <scope>IDENTIFICATION</scope>
</reference>
<accession>A0A0M3HHV4</accession>
<feature type="coiled-coil region" evidence="1">
    <location>
        <begin position="3"/>
        <end position="107"/>
    </location>
</feature>